<protein>
    <submittedName>
        <fullName evidence="2">Uncharacterized protein</fullName>
    </submittedName>
</protein>
<comment type="caution">
    <text evidence="2">The sequence shown here is derived from an EMBL/GenBank/DDBJ whole genome shotgun (WGS) entry which is preliminary data.</text>
</comment>
<keyword evidence="3" id="KW-1185">Reference proteome</keyword>
<evidence type="ECO:0000313" key="2">
    <source>
        <dbReference type="EMBL" id="KAK4316634.1"/>
    </source>
</evidence>
<dbReference type="EMBL" id="JAWZYT010001003">
    <property type="protein sequence ID" value="KAK4316634.1"/>
    <property type="molecule type" value="Genomic_DNA"/>
</dbReference>
<reference evidence="2" key="1">
    <citation type="submission" date="2023-11" db="EMBL/GenBank/DDBJ databases">
        <title>Genome assemblies of two species of porcelain crab, Petrolisthes cinctipes and Petrolisthes manimaculis (Anomura: Porcellanidae).</title>
        <authorList>
            <person name="Angst P."/>
        </authorList>
    </citation>
    <scope>NUCLEOTIDE SEQUENCE</scope>
    <source>
        <strain evidence="2">PB745_02</strain>
        <tissue evidence="2">Gill</tissue>
    </source>
</reference>
<dbReference type="Proteomes" id="UP001292094">
    <property type="component" value="Unassembled WGS sequence"/>
</dbReference>
<evidence type="ECO:0000256" key="1">
    <source>
        <dbReference type="SAM" id="MobiDB-lite"/>
    </source>
</evidence>
<feature type="compositionally biased region" description="Polar residues" evidence="1">
    <location>
        <begin position="18"/>
        <end position="27"/>
    </location>
</feature>
<organism evidence="2 3">
    <name type="scientific">Petrolisthes manimaculis</name>
    <dbReference type="NCBI Taxonomy" id="1843537"/>
    <lineage>
        <taxon>Eukaryota</taxon>
        <taxon>Metazoa</taxon>
        <taxon>Ecdysozoa</taxon>
        <taxon>Arthropoda</taxon>
        <taxon>Crustacea</taxon>
        <taxon>Multicrustacea</taxon>
        <taxon>Malacostraca</taxon>
        <taxon>Eumalacostraca</taxon>
        <taxon>Eucarida</taxon>
        <taxon>Decapoda</taxon>
        <taxon>Pleocyemata</taxon>
        <taxon>Anomura</taxon>
        <taxon>Galatheoidea</taxon>
        <taxon>Porcellanidae</taxon>
        <taxon>Petrolisthes</taxon>
    </lineage>
</organism>
<feature type="region of interest" description="Disordered" evidence="1">
    <location>
        <begin position="1"/>
        <end position="55"/>
    </location>
</feature>
<sequence length="80" mass="8551">MTPFEGSQIHPSPPPQSNPSLTTTSVKSIPHHHLSQIHPSPPPQSNPPLTTTSVKSMPIITSVKSTSLHLCQIHLSSNTS</sequence>
<proteinExistence type="predicted"/>
<name>A0AAE1PZM2_9EUCA</name>
<dbReference type="AlphaFoldDB" id="A0AAE1PZM2"/>
<gene>
    <name evidence="2" type="ORF">Pmani_012224</name>
</gene>
<evidence type="ECO:0000313" key="3">
    <source>
        <dbReference type="Proteomes" id="UP001292094"/>
    </source>
</evidence>
<accession>A0AAE1PZM2</accession>